<feature type="transmembrane region" description="Helical" evidence="1">
    <location>
        <begin position="37"/>
        <end position="58"/>
    </location>
</feature>
<feature type="transmembrane region" description="Helical" evidence="1">
    <location>
        <begin position="70"/>
        <end position="89"/>
    </location>
</feature>
<reference evidence="3 4" key="1">
    <citation type="submission" date="2013-04" db="EMBL/GenBank/DDBJ databases">
        <title>Complete genome sequence of Corynebacterium humireducens DSM 45392(T), isolated from a wastewater-fed microbial fuel cell.</title>
        <authorList>
            <person name="Ruckert C."/>
            <person name="Albersmeier A."/>
            <person name="Kalinowski J."/>
        </authorList>
    </citation>
    <scope>NUCLEOTIDE SEQUENCE [LARGE SCALE GENOMIC DNA]</scope>
    <source>
        <strain evidence="4">MFC-5</strain>
    </source>
</reference>
<dbReference type="InterPro" id="IPR007349">
    <property type="entry name" value="DUF418"/>
</dbReference>
<protein>
    <recommendedName>
        <fullName evidence="2">DUF418 domain-containing protein</fullName>
    </recommendedName>
</protein>
<dbReference type="Pfam" id="PF04235">
    <property type="entry name" value="DUF418"/>
    <property type="match status" value="1"/>
</dbReference>
<accession>A0A0B5D7N8</accession>
<feature type="transmembrane region" description="Helical" evidence="1">
    <location>
        <begin position="96"/>
        <end position="121"/>
    </location>
</feature>
<feature type="transmembrane region" description="Helical" evidence="1">
    <location>
        <begin position="127"/>
        <end position="153"/>
    </location>
</feature>
<keyword evidence="4" id="KW-1185">Reference proteome</keyword>
<keyword evidence="1" id="KW-1133">Transmembrane helix</keyword>
<dbReference type="EMBL" id="CP005286">
    <property type="protein sequence ID" value="AJE33137.1"/>
    <property type="molecule type" value="Genomic_DNA"/>
</dbReference>
<organism evidence="3 4">
    <name type="scientific">Corynebacterium humireducens NBRC 106098 = DSM 45392</name>
    <dbReference type="NCBI Taxonomy" id="1223515"/>
    <lineage>
        <taxon>Bacteria</taxon>
        <taxon>Bacillati</taxon>
        <taxon>Actinomycetota</taxon>
        <taxon>Actinomycetes</taxon>
        <taxon>Mycobacteriales</taxon>
        <taxon>Corynebacteriaceae</taxon>
        <taxon>Corynebacterium</taxon>
    </lineage>
</organism>
<feature type="domain" description="DUF418" evidence="2">
    <location>
        <begin position="48"/>
        <end position="168"/>
    </location>
</feature>
<proteinExistence type="predicted"/>
<dbReference type="Proteomes" id="UP000031524">
    <property type="component" value="Chromosome"/>
</dbReference>
<dbReference type="AlphaFoldDB" id="A0A0B5D7N8"/>
<dbReference type="HOGENOM" id="CLU_1552718_0_0_11"/>
<dbReference type="STRING" id="1223515.B842_06440"/>
<keyword evidence="1" id="KW-0472">Membrane</keyword>
<dbReference type="KEGG" id="chm:B842_06440"/>
<evidence type="ECO:0000313" key="4">
    <source>
        <dbReference type="Proteomes" id="UP000031524"/>
    </source>
</evidence>
<dbReference type="RefSeq" id="WP_052437796.1">
    <property type="nucleotide sequence ID" value="NZ_BCSU01000023.1"/>
</dbReference>
<dbReference type="PANTHER" id="PTHR30590:SF2">
    <property type="entry name" value="INNER MEMBRANE PROTEIN"/>
    <property type="match status" value="1"/>
</dbReference>
<evidence type="ECO:0000259" key="2">
    <source>
        <dbReference type="Pfam" id="PF04235"/>
    </source>
</evidence>
<evidence type="ECO:0000256" key="1">
    <source>
        <dbReference type="SAM" id="Phobius"/>
    </source>
</evidence>
<name>A0A0B5D7N8_9CORY</name>
<sequence>MGLVLGGGLALIPGLFLLGFALGLWRVPALLDDNLRLPTLALLGLLPASVALGVWAWGERDLGAFAPSTPWAGIVMAATWVMLVLALMATPLRRALALAFAPLGRMALTNYLGATVILLLLTPAAGTWPLAFTTVLVMLLGQWLFSLLWLTYLGQGPCERVWRLVRWGRMKS</sequence>
<gene>
    <name evidence="3" type="ORF">B842_06440</name>
</gene>
<feature type="transmembrane region" description="Helical" evidence="1">
    <location>
        <begin position="6"/>
        <end position="25"/>
    </location>
</feature>
<keyword evidence="1" id="KW-0812">Transmembrane</keyword>
<evidence type="ECO:0000313" key="3">
    <source>
        <dbReference type="EMBL" id="AJE33137.1"/>
    </source>
</evidence>
<dbReference type="PANTHER" id="PTHR30590">
    <property type="entry name" value="INNER MEMBRANE PROTEIN"/>
    <property type="match status" value="1"/>
</dbReference>
<dbReference type="InterPro" id="IPR052529">
    <property type="entry name" value="Bact_Transport_Assoc"/>
</dbReference>